<dbReference type="Pfam" id="PF00488">
    <property type="entry name" value="MutS_V"/>
    <property type="match status" value="1"/>
</dbReference>
<keyword evidence="7" id="KW-1185">Reference proteome</keyword>
<dbReference type="Gene3D" id="3.40.50.300">
    <property type="entry name" value="P-loop containing nucleotide triphosphate hydrolases"/>
    <property type="match status" value="1"/>
</dbReference>
<keyword evidence="1" id="KW-0547">Nucleotide-binding</keyword>
<evidence type="ECO:0000313" key="7">
    <source>
        <dbReference type="Proteomes" id="UP000680067"/>
    </source>
</evidence>
<evidence type="ECO:0000256" key="2">
    <source>
        <dbReference type="ARBA" id="ARBA00022840"/>
    </source>
</evidence>
<feature type="domain" description="DNA mismatch repair proteins mutS family" evidence="5">
    <location>
        <begin position="318"/>
        <end position="497"/>
    </location>
</feature>
<reference evidence="6" key="1">
    <citation type="submission" date="2021-04" db="EMBL/GenBank/DDBJ databases">
        <title>novel species isolated from subtropical streams in China.</title>
        <authorList>
            <person name="Lu H."/>
        </authorList>
    </citation>
    <scope>NUCLEOTIDE SEQUENCE</scope>
    <source>
        <strain evidence="6">LFS511W</strain>
    </source>
</reference>
<keyword evidence="4" id="KW-0472">Membrane</keyword>
<dbReference type="InterPro" id="IPR027417">
    <property type="entry name" value="P-loop_NTPase"/>
</dbReference>
<dbReference type="PANTHER" id="PTHR11361">
    <property type="entry name" value="DNA MISMATCH REPAIR PROTEIN MUTS FAMILY MEMBER"/>
    <property type="match status" value="1"/>
</dbReference>
<dbReference type="InterPro" id="IPR045076">
    <property type="entry name" value="MutS"/>
</dbReference>
<keyword evidence="4" id="KW-1133">Transmembrane helix</keyword>
<accession>A0A941DQJ3</accession>
<dbReference type="EMBL" id="JAGSPN010000015">
    <property type="protein sequence ID" value="MBR7783862.1"/>
    <property type="molecule type" value="Genomic_DNA"/>
</dbReference>
<dbReference type="AlphaFoldDB" id="A0A941DQJ3"/>
<dbReference type="GO" id="GO:0030983">
    <property type="term" value="F:mismatched DNA binding"/>
    <property type="evidence" value="ECO:0007669"/>
    <property type="project" value="InterPro"/>
</dbReference>
<evidence type="ECO:0000256" key="4">
    <source>
        <dbReference type="SAM" id="Phobius"/>
    </source>
</evidence>
<dbReference type="SUPFAM" id="SSF52540">
    <property type="entry name" value="P-loop containing nucleoside triphosphate hydrolases"/>
    <property type="match status" value="1"/>
</dbReference>
<evidence type="ECO:0000259" key="5">
    <source>
        <dbReference type="SMART" id="SM00534"/>
    </source>
</evidence>
<name>A0A941DQJ3_9BURK</name>
<dbReference type="GO" id="GO:0006298">
    <property type="term" value="P:mismatch repair"/>
    <property type="evidence" value="ECO:0007669"/>
    <property type="project" value="InterPro"/>
</dbReference>
<sequence>MAGFLLSRMRRFWSWLQLAPQPSEPRWMPHELAAYHQAQPHDGECDEQTWRDVLCDDYLAEVGQHGSIFGRQYLYARLRCGHTAPAEKAQFRQLTENAAQTQQLTALCAPLRRAEAEVATTLFAGKMQSPPRWHAYLLSLPLLMLGLLLLTIVQGWMPALALALIAWMLMMIVQVSYQQAAEQFSAQTRTLQWMLHVFSTLPGTGDADQPRQALRVMKGLRRKKYAMFPLLQLYMQWFFLDNIRHYFRTLQLVRQQLAFLQQCYAKVAHADAKTALASHLQTQAHCWVSPADQQKLQFEDMRHPLVNDCAPVSVTLRRRGIFLSGKNAAGKSTFLRMLGLNTLLASAFGFAFARTASLPDITVISSMQNNDSLADGESTYRSELRRAQTLLSHPVSGPTLQLVDEIFRGTNYLESMAGATAVLRHLAKKGWVIVSSHNLLLADLLQQELVPMYVDSSPDRRQTRLREGCLTEPNGLDLFAEAGIADDIQQDARRIFDEIVSHAGASRLPAQRLTMPAATVPS</sequence>
<proteinExistence type="predicted"/>
<dbReference type="InterPro" id="IPR000432">
    <property type="entry name" value="DNA_mismatch_repair_MutS_C"/>
</dbReference>
<feature type="transmembrane region" description="Helical" evidence="4">
    <location>
        <begin position="159"/>
        <end position="177"/>
    </location>
</feature>
<organism evidence="6 7">
    <name type="scientific">Undibacterium luofuense</name>
    <dbReference type="NCBI Taxonomy" id="2828733"/>
    <lineage>
        <taxon>Bacteria</taxon>
        <taxon>Pseudomonadati</taxon>
        <taxon>Pseudomonadota</taxon>
        <taxon>Betaproteobacteria</taxon>
        <taxon>Burkholderiales</taxon>
        <taxon>Oxalobacteraceae</taxon>
        <taxon>Undibacterium</taxon>
    </lineage>
</organism>
<keyword evidence="4" id="KW-0812">Transmembrane</keyword>
<dbReference type="GO" id="GO:0005524">
    <property type="term" value="F:ATP binding"/>
    <property type="evidence" value="ECO:0007669"/>
    <property type="project" value="UniProtKB-KW"/>
</dbReference>
<dbReference type="RefSeq" id="WP_212689133.1">
    <property type="nucleotide sequence ID" value="NZ_JAGSPN010000015.1"/>
</dbReference>
<protein>
    <recommendedName>
        <fullName evidence="5">DNA mismatch repair proteins mutS family domain-containing protein</fullName>
    </recommendedName>
</protein>
<dbReference type="Proteomes" id="UP000680067">
    <property type="component" value="Unassembled WGS sequence"/>
</dbReference>
<gene>
    <name evidence="6" type="ORF">KDM89_17075</name>
</gene>
<evidence type="ECO:0000256" key="3">
    <source>
        <dbReference type="ARBA" id="ARBA00023125"/>
    </source>
</evidence>
<dbReference type="GO" id="GO:0140664">
    <property type="term" value="F:ATP-dependent DNA damage sensor activity"/>
    <property type="evidence" value="ECO:0007669"/>
    <property type="project" value="InterPro"/>
</dbReference>
<dbReference type="PANTHER" id="PTHR11361:SF99">
    <property type="entry name" value="DNA MISMATCH REPAIR PROTEIN"/>
    <property type="match status" value="1"/>
</dbReference>
<dbReference type="SMART" id="SM00534">
    <property type="entry name" value="MUTSac"/>
    <property type="match status" value="1"/>
</dbReference>
<comment type="caution">
    <text evidence="6">The sequence shown here is derived from an EMBL/GenBank/DDBJ whole genome shotgun (WGS) entry which is preliminary data.</text>
</comment>
<keyword evidence="3" id="KW-0238">DNA-binding</keyword>
<evidence type="ECO:0000313" key="6">
    <source>
        <dbReference type="EMBL" id="MBR7783862.1"/>
    </source>
</evidence>
<evidence type="ECO:0000256" key="1">
    <source>
        <dbReference type="ARBA" id="ARBA00022741"/>
    </source>
</evidence>
<keyword evidence="2" id="KW-0067">ATP-binding</keyword>
<feature type="transmembrane region" description="Helical" evidence="4">
    <location>
        <begin position="135"/>
        <end position="153"/>
    </location>
</feature>
<dbReference type="GO" id="GO:0005829">
    <property type="term" value="C:cytosol"/>
    <property type="evidence" value="ECO:0007669"/>
    <property type="project" value="TreeGrafter"/>
</dbReference>